<accession>A0A7J7KWB1</accession>
<organism evidence="2 3">
    <name type="scientific">Kingdonia uniflora</name>
    <dbReference type="NCBI Taxonomy" id="39325"/>
    <lineage>
        <taxon>Eukaryota</taxon>
        <taxon>Viridiplantae</taxon>
        <taxon>Streptophyta</taxon>
        <taxon>Embryophyta</taxon>
        <taxon>Tracheophyta</taxon>
        <taxon>Spermatophyta</taxon>
        <taxon>Magnoliopsida</taxon>
        <taxon>Ranunculales</taxon>
        <taxon>Circaeasteraceae</taxon>
        <taxon>Kingdonia</taxon>
    </lineage>
</organism>
<dbReference type="EMBL" id="JACGCM010002827">
    <property type="protein sequence ID" value="KAF6134665.1"/>
    <property type="molecule type" value="Genomic_DNA"/>
</dbReference>
<keyword evidence="1" id="KW-1133">Transmembrane helix</keyword>
<name>A0A7J7KWB1_9MAGN</name>
<protein>
    <submittedName>
        <fullName evidence="2">Uncharacterized protein</fullName>
    </submittedName>
</protein>
<keyword evidence="1" id="KW-0812">Transmembrane</keyword>
<evidence type="ECO:0000313" key="3">
    <source>
        <dbReference type="Proteomes" id="UP000541444"/>
    </source>
</evidence>
<comment type="caution">
    <text evidence="2">The sequence shown here is derived from an EMBL/GenBank/DDBJ whole genome shotgun (WGS) entry which is preliminary data.</text>
</comment>
<proteinExistence type="predicted"/>
<dbReference type="AlphaFoldDB" id="A0A7J7KWB1"/>
<evidence type="ECO:0000313" key="2">
    <source>
        <dbReference type="EMBL" id="KAF6134665.1"/>
    </source>
</evidence>
<dbReference type="Proteomes" id="UP000541444">
    <property type="component" value="Unassembled WGS sequence"/>
</dbReference>
<feature type="transmembrane region" description="Helical" evidence="1">
    <location>
        <begin position="12"/>
        <end position="32"/>
    </location>
</feature>
<keyword evidence="1" id="KW-0472">Membrane</keyword>
<gene>
    <name evidence="2" type="ORF">GIB67_002066</name>
</gene>
<evidence type="ECO:0000256" key="1">
    <source>
        <dbReference type="SAM" id="Phobius"/>
    </source>
</evidence>
<reference evidence="2 3" key="1">
    <citation type="journal article" date="2020" name="IScience">
        <title>Genome Sequencing of the Endangered Kingdonia uniflora (Circaeasteraceae, Ranunculales) Reveals Potential Mechanisms of Evolutionary Specialization.</title>
        <authorList>
            <person name="Sun Y."/>
            <person name="Deng T."/>
            <person name="Zhang A."/>
            <person name="Moore M.J."/>
            <person name="Landis J.B."/>
            <person name="Lin N."/>
            <person name="Zhang H."/>
            <person name="Zhang X."/>
            <person name="Huang J."/>
            <person name="Zhang X."/>
            <person name="Sun H."/>
            <person name="Wang H."/>
        </authorList>
    </citation>
    <scope>NUCLEOTIDE SEQUENCE [LARGE SCALE GENOMIC DNA]</scope>
    <source>
        <strain evidence="2">TB1705</strain>
        <tissue evidence="2">Leaf</tissue>
    </source>
</reference>
<sequence>MPRGSSTHEATYLLLYLYINVMRPSCFSVLFLGKTLENPRIAIRDNLMLPQS</sequence>
<keyword evidence="3" id="KW-1185">Reference proteome</keyword>